<protein>
    <submittedName>
        <fullName evidence="1">Uncharacterized protein</fullName>
    </submittedName>
</protein>
<dbReference type="EMBL" id="JAWIIV010000008">
    <property type="protein sequence ID" value="MEC4719770.1"/>
    <property type="molecule type" value="Genomic_DNA"/>
</dbReference>
<gene>
    <name evidence="1" type="ORF">RY831_11470</name>
</gene>
<sequence>MSAVAGNTVRRGGGAGAPADSVGIYSIPEQFEVPSVSLLQLEPAEAKLSMPPERSDSDAGPISALTRFIGDALTVANPAWSGDPVHTMRGLQKRLVEHSLTLDEKQRAPCLAAIAVVEDAVQWRLRLQQMRMNEVEREIELQARKVKAA</sequence>
<evidence type="ECO:0000313" key="2">
    <source>
        <dbReference type="Proteomes" id="UP001352263"/>
    </source>
</evidence>
<reference evidence="1 2" key="1">
    <citation type="submission" date="2023-10" db="EMBL/GenBank/DDBJ databases">
        <title>Noviherbaspirillum sp. CPCC 100848 genome assembly.</title>
        <authorList>
            <person name="Li X.Y."/>
            <person name="Fang X.M."/>
        </authorList>
    </citation>
    <scope>NUCLEOTIDE SEQUENCE [LARGE SCALE GENOMIC DNA]</scope>
    <source>
        <strain evidence="1 2">CPCC 100848</strain>
    </source>
</reference>
<dbReference type="RefSeq" id="WP_326506484.1">
    <property type="nucleotide sequence ID" value="NZ_JAWIIV010000008.1"/>
</dbReference>
<evidence type="ECO:0000313" key="1">
    <source>
        <dbReference type="EMBL" id="MEC4719770.1"/>
    </source>
</evidence>
<comment type="caution">
    <text evidence="1">The sequence shown here is derived from an EMBL/GenBank/DDBJ whole genome shotgun (WGS) entry which is preliminary data.</text>
</comment>
<organism evidence="1 2">
    <name type="scientific">Noviherbaspirillum album</name>
    <dbReference type="NCBI Taxonomy" id="3080276"/>
    <lineage>
        <taxon>Bacteria</taxon>
        <taxon>Pseudomonadati</taxon>
        <taxon>Pseudomonadota</taxon>
        <taxon>Betaproteobacteria</taxon>
        <taxon>Burkholderiales</taxon>
        <taxon>Oxalobacteraceae</taxon>
        <taxon>Noviherbaspirillum</taxon>
    </lineage>
</organism>
<keyword evidence="2" id="KW-1185">Reference proteome</keyword>
<name>A0ABU6J8U9_9BURK</name>
<proteinExistence type="predicted"/>
<accession>A0ABU6J8U9</accession>
<dbReference type="Proteomes" id="UP001352263">
    <property type="component" value="Unassembled WGS sequence"/>
</dbReference>